<proteinExistence type="inferred from homology"/>
<dbReference type="InterPro" id="IPR027417">
    <property type="entry name" value="P-loop_NTPase"/>
</dbReference>
<dbReference type="HAMAP" id="MF_00039">
    <property type="entry name" value="Adenylate_kinase_AK6"/>
    <property type="match status" value="1"/>
</dbReference>
<gene>
    <name evidence="7" type="ORF">SAMN06269117_10937</name>
</gene>
<dbReference type="Proteomes" id="UP000317315">
    <property type="component" value="Unassembled WGS sequence"/>
</dbReference>
<dbReference type="RefSeq" id="WP_142935104.1">
    <property type="nucleotide sequence ID" value="NZ_FXTM01000009.1"/>
</dbReference>
<accession>A0A521C296</accession>
<name>A0A521C296_9BACT</name>
<evidence type="ECO:0000256" key="1">
    <source>
        <dbReference type="ARBA" id="ARBA00022517"/>
    </source>
</evidence>
<dbReference type="Pfam" id="PF13238">
    <property type="entry name" value="AAA_18"/>
    <property type="match status" value="1"/>
</dbReference>
<dbReference type="GO" id="GO:0016887">
    <property type="term" value="F:ATP hydrolysis activity"/>
    <property type="evidence" value="ECO:0007669"/>
    <property type="project" value="InterPro"/>
</dbReference>
<reference evidence="7 8" key="1">
    <citation type="submission" date="2017-05" db="EMBL/GenBank/DDBJ databases">
        <authorList>
            <person name="Varghese N."/>
            <person name="Submissions S."/>
        </authorList>
    </citation>
    <scope>NUCLEOTIDE SEQUENCE [LARGE SCALE GENOMIC DNA]</scope>
    <source>
        <strain evidence="7 8">DSM 16304</strain>
    </source>
</reference>
<evidence type="ECO:0000256" key="2">
    <source>
        <dbReference type="ARBA" id="ARBA00022552"/>
    </source>
</evidence>
<organism evidence="7 8">
    <name type="scientific">Balnearium lithotrophicum</name>
    <dbReference type="NCBI Taxonomy" id="223788"/>
    <lineage>
        <taxon>Bacteria</taxon>
        <taxon>Pseudomonadati</taxon>
        <taxon>Aquificota</taxon>
        <taxon>Aquificia</taxon>
        <taxon>Desulfurobacteriales</taxon>
        <taxon>Desulfurobacteriaceae</taxon>
        <taxon>Balnearium</taxon>
    </lineage>
</organism>
<keyword evidence="1" id="KW-0690">Ribosome biogenesis</keyword>
<sequence length="172" mass="19558">MRIAITGTPGTGKTTVSRILSKKLSYPVYSLSELVKREKLYSEFDERRNSYVVDIEKLKGFFKGKENFIAEGLVSHYIPVDLIVVLRAKPETIRERLKERNYSKEKVEENVEAERIGFIATEVFEGSGKARVVQIDTTRRTPEEVAGLIGRALKGEEVFDDVDWLEDEEGGN</sequence>
<dbReference type="AlphaFoldDB" id="A0A521C296"/>
<keyword evidence="3" id="KW-0808">Transferase</keyword>
<dbReference type="GO" id="GO:0006364">
    <property type="term" value="P:rRNA processing"/>
    <property type="evidence" value="ECO:0007669"/>
    <property type="project" value="UniProtKB-KW"/>
</dbReference>
<keyword evidence="4" id="KW-0547">Nucleotide-binding</keyword>
<evidence type="ECO:0000313" key="7">
    <source>
        <dbReference type="EMBL" id="SMO53597.1"/>
    </source>
</evidence>
<evidence type="ECO:0000313" key="8">
    <source>
        <dbReference type="Proteomes" id="UP000317315"/>
    </source>
</evidence>
<dbReference type="PANTHER" id="PTHR12595:SF0">
    <property type="entry name" value="ADENYLATE KINASE ISOENZYME 6"/>
    <property type="match status" value="1"/>
</dbReference>
<protein>
    <submittedName>
        <fullName evidence="7">Adenylate kinase</fullName>
    </submittedName>
</protein>
<dbReference type="PANTHER" id="PTHR12595">
    <property type="entry name" value="POS9-ACTIVATING FACTOR FAP7-RELATED"/>
    <property type="match status" value="1"/>
</dbReference>
<keyword evidence="8" id="KW-1185">Reference proteome</keyword>
<evidence type="ECO:0000256" key="3">
    <source>
        <dbReference type="ARBA" id="ARBA00022679"/>
    </source>
</evidence>
<dbReference type="EMBL" id="FXTM01000009">
    <property type="protein sequence ID" value="SMO53597.1"/>
    <property type="molecule type" value="Genomic_DNA"/>
</dbReference>
<dbReference type="GO" id="GO:0005524">
    <property type="term" value="F:ATP binding"/>
    <property type="evidence" value="ECO:0007669"/>
    <property type="project" value="UniProtKB-KW"/>
</dbReference>
<keyword evidence="5 7" id="KW-0418">Kinase</keyword>
<evidence type="ECO:0000256" key="5">
    <source>
        <dbReference type="ARBA" id="ARBA00022777"/>
    </source>
</evidence>
<dbReference type="Gene3D" id="3.40.50.300">
    <property type="entry name" value="P-loop containing nucleotide triphosphate hydrolases"/>
    <property type="match status" value="1"/>
</dbReference>
<keyword evidence="2" id="KW-0698">rRNA processing</keyword>
<dbReference type="OrthoDB" id="1201990at2"/>
<dbReference type="GO" id="GO:0004017">
    <property type="term" value="F:AMP kinase activity"/>
    <property type="evidence" value="ECO:0007669"/>
    <property type="project" value="InterPro"/>
</dbReference>
<dbReference type="InterPro" id="IPR020618">
    <property type="entry name" value="Adenyl_kinase_AK6"/>
</dbReference>
<keyword evidence="6" id="KW-0067">ATP-binding</keyword>
<evidence type="ECO:0000256" key="4">
    <source>
        <dbReference type="ARBA" id="ARBA00022741"/>
    </source>
</evidence>
<dbReference type="SUPFAM" id="SSF52540">
    <property type="entry name" value="P-loop containing nucleoside triphosphate hydrolases"/>
    <property type="match status" value="1"/>
</dbReference>
<dbReference type="NCBIfam" id="NF003012">
    <property type="entry name" value="PRK03839.1"/>
    <property type="match status" value="1"/>
</dbReference>
<evidence type="ECO:0000256" key="6">
    <source>
        <dbReference type="ARBA" id="ARBA00022840"/>
    </source>
</evidence>